<accession>A0ABU4HIT3</accession>
<dbReference type="Pfam" id="PF01636">
    <property type="entry name" value="APH"/>
    <property type="match status" value="1"/>
</dbReference>
<dbReference type="Proteomes" id="UP001284601">
    <property type="component" value="Unassembled WGS sequence"/>
</dbReference>
<reference evidence="2 3" key="2">
    <citation type="submission" date="2023-10" db="EMBL/GenBank/DDBJ databases">
        <authorList>
            <person name="Han X.F."/>
        </authorList>
    </citation>
    <scope>NUCLEOTIDE SEQUENCE [LARGE SCALE GENOMIC DNA]</scope>
    <source>
        <strain evidence="2 3">KCTC 39840</strain>
    </source>
</reference>
<gene>
    <name evidence="2" type="ORF">R7226_02405</name>
</gene>
<keyword evidence="3" id="KW-1185">Reference proteome</keyword>
<feature type="domain" description="Aminoglycoside phosphotransferase" evidence="1">
    <location>
        <begin position="33"/>
        <end position="110"/>
    </location>
</feature>
<sequence length="112" mass="12412">MTHISDDITADLVMALLREQHADLAKLPVTFGAVGWDNQLWRLGEELAVRLPWATDDASELLLKEFSLVPQVASGLPLRTPVPQRLGQPSKTFPHPWIVTTWVPGEPADRAP</sequence>
<organism evidence="2 3">
    <name type="scientific">Conexibacter stalactiti</name>
    <dbReference type="NCBI Taxonomy" id="1940611"/>
    <lineage>
        <taxon>Bacteria</taxon>
        <taxon>Bacillati</taxon>
        <taxon>Actinomycetota</taxon>
        <taxon>Thermoleophilia</taxon>
        <taxon>Solirubrobacterales</taxon>
        <taxon>Conexibacteraceae</taxon>
        <taxon>Conexibacter</taxon>
    </lineage>
</organism>
<proteinExistence type="predicted"/>
<dbReference type="Gene3D" id="3.30.200.20">
    <property type="entry name" value="Phosphorylase Kinase, domain 1"/>
    <property type="match status" value="1"/>
</dbReference>
<evidence type="ECO:0000259" key="1">
    <source>
        <dbReference type="Pfam" id="PF01636"/>
    </source>
</evidence>
<dbReference type="InterPro" id="IPR011009">
    <property type="entry name" value="Kinase-like_dom_sf"/>
</dbReference>
<dbReference type="InterPro" id="IPR002575">
    <property type="entry name" value="Aminoglycoside_PTrfase"/>
</dbReference>
<name>A0ABU4HIT3_9ACTN</name>
<evidence type="ECO:0000313" key="3">
    <source>
        <dbReference type="Proteomes" id="UP001284601"/>
    </source>
</evidence>
<comment type="caution">
    <text evidence="2">The sequence shown here is derived from an EMBL/GenBank/DDBJ whole genome shotgun (WGS) entry which is preliminary data.</text>
</comment>
<protein>
    <recommendedName>
        <fullName evidence="1">Aminoglycoside phosphotransferase domain-containing protein</fullName>
    </recommendedName>
</protein>
<dbReference type="EMBL" id="JAWSTH010000003">
    <property type="protein sequence ID" value="MDW5593172.1"/>
    <property type="molecule type" value="Genomic_DNA"/>
</dbReference>
<dbReference type="SUPFAM" id="SSF56112">
    <property type="entry name" value="Protein kinase-like (PK-like)"/>
    <property type="match status" value="1"/>
</dbReference>
<reference evidence="3" key="1">
    <citation type="submission" date="2023-07" db="EMBL/GenBank/DDBJ databases">
        <title>Conexibacter stalactiti sp. nov., isolated from stalactites in a lava cave and emended description of the genus Conexibacter.</title>
        <authorList>
            <person name="Lee S.D."/>
        </authorList>
    </citation>
    <scope>NUCLEOTIDE SEQUENCE [LARGE SCALE GENOMIC DNA]</scope>
    <source>
        <strain evidence="3">KCTC 39840</strain>
    </source>
</reference>
<evidence type="ECO:0000313" key="2">
    <source>
        <dbReference type="EMBL" id="MDW5593172.1"/>
    </source>
</evidence>